<sequence length="330" mass="37255">MTISVGMELGEHIYSSRGVLLLKKGTVVNDHHIQLLSRHEIQKEEAAIRTEETSLNPKEEQTLLLSCYKNIDKNKALTNADIKMISETYLQLYKDSSLNILDINDQFQNEEYLYSHSLRVALIASTIGQMMGVNNNDQYLLPLMGLFHDVGKFLVDPAILYKPTFLTDAEFAEMKKHSLYGQELLNDTQLPKEVVTGALMHHERLDGSGYPFGLNSKNIPMLVRILSVADTFDAICSNRVYKSTQSIFYAIEELLKEANSNRLDIDIVRPFCFAVMDLLRGRKIELRNGKSANISHIFPANPNQPILCVEGYSPINLKSSGLTLFQVAKI</sequence>
<protein>
    <submittedName>
        <fullName evidence="3">HD domain-containing protein</fullName>
    </submittedName>
</protein>
<evidence type="ECO:0000259" key="2">
    <source>
        <dbReference type="PROSITE" id="PS51832"/>
    </source>
</evidence>
<dbReference type="CDD" id="cd00077">
    <property type="entry name" value="HDc"/>
    <property type="match status" value="1"/>
</dbReference>
<name>A0A9X1XFP9_9BACL</name>
<comment type="caution">
    <text evidence="3">The sequence shown here is derived from an EMBL/GenBank/DDBJ whole genome shotgun (WGS) entry which is preliminary data.</text>
</comment>
<dbReference type="InterPro" id="IPR003607">
    <property type="entry name" value="HD/PDEase_dom"/>
</dbReference>
<feature type="domain" description="HD" evidence="1">
    <location>
        <begin position="113"/>
        <end position="235"/>
    </location>
</feature>
<dbReference type="RefSeq" id="WP_248254015.1">
    <property type="nucleotide sequence ID" value="NZ_JAIWJX010000002.1"/>
</dbReference>
<gene>
    <name evidence="3" type="ORF">LCY76_19580</name>
</gene>
<dbReference type="EMBL" id="JAIWJX010000002">
    <property type="protein sequence ID" value="MCK6258773.1"/>
    <property type="molecule type" value="Genomic_DNA"/>
</dbReference>
<feature type="domain" description="HD-GYP" evidence="2">
    <location>
        <begin position="90"/>
        <end position="287"/>
    </location>
</feature>
<dbReference type="InterPro" id="IPR006674">
    <property type="entry name" value="HD_domain"/>
</dbReference>
<dbReference type="PANTHER" id="PTHR43155">
    <property type="entry name" value="CYCLIC DI-GMP PHOSPHODIESTERASE PA4108-RELATED"/>
    <property type="match status" value="1"/>
</dbReference>
<reference evidence="3" key="1">
    <citation type="submission" date="2021-09" db="EMBL/GenBank/DDBJ databases">
        <title>Genome analysis of Fictibacillus sp. KIGAM418 isolated from marine sediment.</title>
        <authorList>
            <person name="Seo M.-J."/>
            <person name="Cho E.-S."/>
            <person name="Hwang C.Y."/>
        </authorList>
    </citation>
    <scope>NUCLEOTIDE SEQUENCE</scope>
    <source>
        <strain evidence="3">KIGAM418</strain>
    </source>
</reference>
<dbReference type="SMART" id="SM00471">
    <property type="entry name" value="HDc"/>
    <property type="match status" value="1"/>
</dbReference>
<dbReference type="NCBIfam" id="TIGR00277">
    <property type="entry name" value="HDIG"/>
    <property type="match status" value="1"/>
</dbReference>
<evidence type="ECO:0000259" key="1">
    <source>
        <dbReference type="PROSITE" id="PS51831"/>
    </source>
</evidence>
<keyword evidence="4" id="KW-1185">Reference proteome</keyword>
<evidence type="ECO:0000313" key="3">
    <source>
        <dbReference type="EMBL" id="MCK6258773.1"/>
    </source>
</evidence>
<proteinExistence type="predicted"/>
<dbReference type="Gene3D" id="1.10.3210.10">
    <property type="entry name" value="Hypothetical protein af1432"/>
    <property type="match status" value="1"/>
</dbReference>
<dbReference type="SUPFAM" id="SSF109604">
    <property type="entry name" value="HD-domain/PDEase-like"/>
    <property type="match status" value="1"/>
</dbReference>
<dbReference type="Pfam" id="PF13487">
    <property type="entry name" value="HD_5"/>
    <property type="match status" value="1"/>
</dbReference>
<organism evidence="3 4">
    <name type="scientific">Fictibacillus marinisediminis</name>
    <dbReference type="NCBI Taxonomy" id="2878389"/>
    <lineage>
        <taxon>Bacteria</taxon>
        <taxon>Bacillati</taxon>
        <taxon>Bacillota</taxon>
        <taxon>Bacilli</taxon>
        <taxon>Bacillales</taxon>
        <taxon>Fictibacillaceae</taxon>
        <taxon>Fictibacillus</taxon>
    </lineage>
</organism>
<dbReference type="PROSITE" id="PS51832">
    <property type="entry name" value="HD_GYP"/>
    <property type="match status" value="1"/>
</dbReference>
<accession>A0A9X1XFP9</accession>
<dbReference type="InterPro" id="IPR006675">
    <property type="entry name" value="HDIG_dom"/>
</dbReference>
<dbReference type="PANTHER" id="PTHR43155:SF2">
    <property type="entry name" value="CYCLIC DI-GMP PHOSPHODIESTERASE PA4108"/>
    <property type="match status" value="1"/>
</dbReference>
<dbReference type="InterPro" id="IPR037522">
    <property type="entry name" value="HD_GYP_dom"/>
</dbReference>
<dbReference type="PROSITE" id="PS51831">
    <property type="entry name" value="HD"/>
    <property type="match status" value="1"/>
</dbReference>
<evidence type="ECO:0000313" key="4">
    <source>
        <dbReference type="Proteomes" id="UP001139011"/>
    </source>
</evidence>
<dbReference type="Proteomes" id="UP001139011">
    <property type="component" value="Unassembled WGS sequence"/>
</dbReference>
<dbReference type="AlphaFoldDB" id="A0A9X1XFP9"/>